<sequence length="109" mass="12445">MPTPFATAVIFSCCIAAVLSFHLQGAPEENRQTMMRLLDSPRNIHAFSTLLSALQRQQHLRFADAHRNRLKKWYDWGDGLAVNKKWYDWQDVPLATAVSSSNGKRDDVD</sequence>
<evidence type="ECO:0000313" key="3">
    <source>
        <dbReference type="WBParaSite" id="PSAMB.scaffold10685size3904.g33510.t2"/>
    </source>
</evidence>
<proteinExistence type="predicted"/>
<name>A0A914UKX4_9BILA</name>
<keyword evidence="2" id="KW-1185">Reference proteome</keyword>
<dbReference type="Proteomes" id="UP000887566">
    <property type="component" value="Unplaced"/>
</dbReference>
<feature type="signal peptide" evidence="1">
    <location>
        <begin position="1"/>
        <end position="20"/>
    </location>
</feature>
<reference evidence="3" key="1">
    <citation type="submission" date="2022-11" db="UniProtKB">
        <authorList>
            <consortium name="WormBaseParasite"/>
        </authorList>
    </citation>
    <scope>IDENTIFICATION</scope>
</reference>
<keyword evidence="1" id="KW-0732">Signal</keyword>
<organism evidence="2 3">
    <name type="scientific">Plectus sambesii</name>
    <dbReference type="NCBI Taxonomy" id="2011161"/>
    <lineage>
        <taxon>Eukaryota</taxon>
        <taxon>Metazoa</taxon>
        <taxon>Ecdysozoa</taxon>
        <taxon>Nematoda</taxon>
        <taxon>Chromadorea</taxon>
        <taxon>Plectida</taxon>
        <taxon>Plectina</taxon>
        <taxon>Plectoidea</taxon>
        <taxon>Plectidae</taxon>
        <taxon>Plectus</taxon>
    </lineage>
</organism>
<evidence type="ECO:0000256" key="1">
    <source>
        <dbReference type="SAM" id="SignalP"/>
    </source>
</evidence>
<evidence type="ECO:0000313" key="2">
    <source>
        <dbReference type="Proteomes" id="UP000887566"/>
    </source>
</evidence>
<dbReference type="AlphaFoldDB" id="A0A914UKX4"/>
<accession>A0A914UKX4</accession>
<protein>
    <submittedName>
        <fullName evidence="3">Uncharacterized protein</fullName>
    </submittedName>
</protein>
<feature type="chain" id="PRO_5037340488" evidence="1">
    <location>
        <begin position="21"/>
        <end position="109"/>
    </location>
</feature>
<dbReference type="WBParaSite" id="PSAMB.scaffold10685size3904.g33510.t2">
    <property type="protein sequence ID" value="PSAMB.scaffold10685size3904.g33510.t2"/>
    <property type="gene ID" value="PSAMB.scaffold10685size3904.g33510"/>
</dbReference>